<proteinExistence type="predicted"/>
<dbReference type="Gene3D" id="3.60.120.10">
    <property type="entry name" value="Anthranilate synthase"/>
    <property type="match status" value="1"/>
</dbReference>
<organism evidence="2 3">
    <name type="scientific">Kibdelosporangium phytohabitans</name>
    <dbReference type="NCBI Taxonomy" id="860235"/>
    <lineage>
        <taxon>Bacteria</taxon>
        <taxon>Bacillati</taxon>
        <taxon>Actinomycetota</taxon>
        <taxon>Actinomycetes</taxon>
        <taxon>Pseudonocardiales</taxon>
        <taxon>Pseudonocardiaceae</taxon>
        <taxon>Kibdelosporangium</taxon>
    </lineage>
</organism>
<dbReference type="OrthoDB" id="9806579at2"/>
<dbReference type="SUPFAM" id="SSF56322">
    <property type="entry name" value="ADC synthase"/>
    <property type="match status" value="1"/>
</dbReference>
<dbReference type="InterPro" id="IPR005801">
    <property type="entry name" value="ADC_synthase"/>
</dbReference>
<dbReference type="Pfam" id="PF00425">
    <property type="entry name" value="Chorismate_bind"/>
    <property type="match status" value="1"/>
</dbReference>
<dbReference type="EMBL" id="CP012752">
    <property type="protein sequence ID" value="ALG09281.1"/>
    <property type="molecule type" value="Genomic_DNA"/>
</dbReference>
<dbReference type="PANTHER" id="PTHR42839">
    <property type="entry name" value="ISOCHORISMATE SYNTHASE ENTC"/>
    <property type="match status" value="1"/>
</dbReference>
<reference evidence="2 3" key="1">
    <citation type="submission" date="2015-07" db="EMBL/GenBank/DDBJ databases">
        <title>Genome sequencing of Kibdelosporangium phytohabitans.</title>
        <authorList>
            <person name="Qin S."/>
            <person name="Xing K."/>
        </authorList>
    </citation>
    <scope>NUCLEOTIDE SEQUENCE [LARGE SCALE GENOMIC DNA]</scope>
    <source>
        <strain evidence="2 3">KLBMP1111</strain>
    </source>
</reference>
<sequence>MIRSFGIPDPGPLLDLVPDHRPVLWLRGGDGMVGWGEAARFETTGPDAFDEAARWWREWLSGHRRQGAPGPVAFGSFGFAGGRSVLIVPRVVIGRLGGVTWQTIVDDAEPAGTTARRPVPRVRWLEDGAEFERWDAAVCEVLRRLRDTSLAKVVLARGIDGVLDDVLDLRTAVGLLADRFPTCWSFAVDGLFGATPELLVRTASRAVSSLVLAGTSWDDRQLRNTGRIAAEHAYAVRSVVDALRQSGAELDPCGEPEMLRLANVTHLATKVTGRLADGVQSVSLAGRLHPTAAVCGTPTRQAFDTISEVEGIDRGRYAGPVGWMDADGDGEWCIALRCAQAEGRSVRAFAGAGIVEGATSSVEWAEVAAKFGAIRGLFADDQVLAGCR</sequence>
<dbReference type="Proteomes" id="UP000063699">
    <property type="component" value="Chromosome"/>
</dbReference>
<accession>A0A0N9HVQ0</accession>
<dbReference type="PANTHER" id="PTHR42839:SF2">
    <property type="entry name" value="ISOCHORISMATE SYNTHASE ENTC"/>
    <property type="match status" value="1"/>
</dbReference>
<feature type="domain" description="Chorismate-utilising enzyme C-terminal" evidence="1">
    <location>
        <begin position="131"/>
        <end position="370"/>
    </location>
</feature>
<keyword evidence="3" id="KW-1185">Reference proteome</keyword>
<dbReference type="AlphaFoldDB" id="A0A0N9HVQ0"/>
<dbReference type="RefSeq" id="WP_054291185.1">
    <property type="nucleotide sequence ID" value="NZ_CP012752.1"/>
</dbReference>
<dbReference type="InterPro" id="IPR015890">
    <property type="entry name" value="Chorismate_C"/>
</dbReference>
<evidence type="ECO:0000313" key="2">
    <source>
        <dbReference type="EMBL" id="ALG09281.1"/>
    </source>
</evidence>
<name>A0A0N9HVQ0_9PSEU</name>
<dbReference type="KEGG" id="kphy:AOZ06_22325"/>
<protein>
    <recommendedName>
        <fullName evidence="1">Chorismate-utilising enzyme C-terminal domain-containing protein</fullName>
    </recommendedName>
</protein>
<evidence type="ECO:0000259" key="1">
    <source>
        <dbReference type="Pfam" id="PF00425"/>
    </source>
</evidence>
<evidence type="ECO:0000313" key="3">
    <source>
        <dbReference type="Proteomes" id="UP000063699"/>
    </source>
</evidence>
<gene>
    <name evidence="2" type="ORF">AOZ06_22325</name>
</gene>
<dbReference type="STRING" id="860235.AOZ06_22325"/>